<reference evidence="1 2" key="1">
    <citation type="journal article" date="2017" name="Curr. Biol.">
        <title>The Evolution of Venom by Co-option of Single-Copy Genes.</title>
        <authorList>
            <person name="Martinson E.O."/>
            <person name="Mrinalini"/>
            <person name="Kelkar Y.D."/>
            <person name="Chang C.H."/>
            <person name="Werren J.H."/>
        </authorList>
    </citation>
    <scope>NUCLEOTIDE SEQUENCE [LARGE SCALE GENOMIC DNA]</scope>
    <source>
        <strain evidence="1 2">Alberta</strain>
        <tissue evidence="1">Whole body</tissue>
    </source>
</reference>
<name>A0A232EUQ5_9HYME</name>
<evidence type="ECO:0000313" key="2">
    <source>
        <dbReference type="Proteomes" id="UP000215335"/>
    </source>
</evidence>
<organism evidence="1 2">
    <name type="scientific">Trichomalopsis sarcophagae</name>
    <dbReference type="NCBI Taxonomy" id="543379"/>
    <lineage>
        <taxon>Eukaryota</taxon>
        <taxon>Metazoa</taxon>
        <taxon>Ecdysozoa</taxon>
        <taxon>Arthropoda</taxon>
        <taxon>Hexapoda</taxon>
        <taxon>Insecta</taxon>
        <taxon>Pterygota</taxon>
        <taxon>Neoptera</taxon>
        <taxon>Endopterygota</taxon>
        <taxon>Hymenoptera</taxon>
        <taxon>Apocrita</taxon>
        <taxon>Proctotrupomorpha</taxon>
        <taxon>Chalcidoidea</taxon>
        <taxon>Pteromalidae</taxon>
        <taxon>Pteromalinae</taxon>
        <taxon>Trichomalopsis</taxon>
    </lineage>
</organism>
<proteinExistence type="predicted"/>
<accession>A0A232EUQ5</accession>
<keyword evidence="2" id="KW-1185">Reference proteome</keyword>
<protein>
    <submittedName>
        <fullName evidence="1">Uncharacterized protein</fullName>
    </submittedName>
</protein>
<evidence type="ECO:0000313" key="1">
    <source>
        <dbReference type="EMBL" id="OXU22089.1"/>
    </source>
</evidence>
<dbReference type="Proteomes" id="UP000215335">
    <property type="component" value="Unassembled WGS sequence"/>
</dbReference>
<sequence length="103" mass="12479">MPLNNGYFSTNLRGLQNSVTRHFYDVGTWFCMFLNMYNKKKKLFFFRFLQPKNGILSRRILHILQRRVSTLKNRNLSHKHSLVCVCVYIIIVRMNYKNYIVQE</sequence>
<dbReference type="AlphaFoldDB" id="A0A232EUQ5"/>
<comment type="caution">
    <text evidence="1">The sequence shown here is derived from an EMBL/GenBank/DDBJ whole genome shotgun (WGS) entry which is preliminary data.</text>
</comment>
<gene>
    <name evidence="1" type="ORF">TSAR_008163</name>
</gene>
<dbReference type="EMBL" id="NNAY01002099">
    <property type="protein sequence ID" value="OXU22089.1"/>
    <property type="molecule type" value="Genomic_DNA"/>
</dbReference>